<name>A0A1T4MZL5_9FIRM</name>
<dbReference type="Proteomes" id="UP000189857">
    <property type="component" value="Unassembled WGS sequence"/>
</dbReference>
<evidence type="ECO:0000313" key="4">
    <source>
        <dbReference type="Proteomes" id="UP000189857"/>
    </source>
</evidence>
<evidence type="ECO:0000256" key="1">
    <source>
        <dbReference type="ARBA" id="ARBA00022801"/>
    </source>
</evidence>
<dbReference type="InterPro" id="IPR045254">
    <property type="entry name" value="Nit1/2_C-N_Hydrolase"/>
</dbReference>
<dbReference type="GO" id="GO:0006528">
    <property type="term" value="P:asparagine metabolic process"/>
    <property type="evidence" value="ECO:0007669"/>
    <property type="project" value="TreeGrafter"/>
</dbReference>
<dbReference type="PANTHER" id="PTHR23088:SF30">
    <property type="entry name" value="OMEGA-AMIDASE NIT2"/>
    <property type="match status" value="1"/>
</dbReference>
<dbReference type="GO" id="GO:0006107">
    <property type="term" value="P:oxaloacetate metabolic process"/>
    <property type="evidence" value="ECO:0007669"/>
    <property type="project" value="TreeGrafter"/>
</dbReference>
<dbReference type="Pfam" id="PF00795">
    <property type="entry name" value="CN_hydrolase"/>
    <property type="match status" value="1"/>
</dbReference>
<dbReference type="EMBL" id="FUXA01000008">
    <property type="protein sequence ID" value="SJZ72078.1"/>
    <property type="molecule type" value="Genomic_DNA"/>
</dbReference>
<dbReference type="InterPro" id="IPR036526">
    <property type="entry name" value="C-N_Hydrolase_sf"/>
</dbReference>
<evidence type="ECO:0000259" key="2">
    <source>
        <dbReference type="PROSITE" id="PS50263"/>
    </source>
</evidence>
<dbReference type="Gene3D" id="3.60.110.10">
    <property type="entry name" value="Carbon-nitrogen hydrolase"/>
    <property type="match status" value="1"/>
</dbReference>
<proteinExistence type="predicted"/>
<feature type="domain" description="CN hydrolase" evidence="2">
    <location>
        <begin position="3"/>
        <end position="248"/>
    </location>
</feature>
<dbReference type="GO" id="GO:0006541">
    <property type="term" value="P:glutamine metabolic process"/>
    <property type="evidence" value="ECO:0007669"/>
    <property type="project" value="TreeGrafter"/>
</dbReference>
<dbReference type="PROSITE" id="PS50263">
    <property type="entry name" value="CN_HYDROLASE"/>
    <property type="match status" value="1"/>
</dbReference>
<dbReference type="GO" id="GO:0050152">
    <property type="term" value="F:omega-amidase activity"/>
    <property type="evidence" value="ECO:0007669"/>
    <property type="project" value="TreeGrafter"/>
</dbReference>
<dbReference type="RefSeq" id="WP_078787226.1">
    <property type="nucleotide sequence ID" value="NZ_FMTO01000007.1"/>
</dbReference>
<keyword evidence="4" id="KW-1185">Reference proteome</keyword>
<protein>
    <submittedName>
        <fullName evidence="3">Predicted amidohydrolase</fullName>
    </submittedName>
</protein>
<accession>A0A1T4MZL5</accession>
<sequence length="261" mass="28974">MSIKIASLQMNVITDKIKCIKYLENMLQKPELRGVDMLTLPEMFCSPYQSSAFPEYAEPEGGDLWQALSALAKTYGIYLSAGSVPEKTPNGNIYNTAYVFNREGHQIAKHRKVHLFDIAIAGGQHFKESDTLTAGDSITTFETEFCTMGIAICFDIRFPDMFSKMVSRGAKVILVPASFNMTTGPAHWELLYRARAVDNQVYMIGTSTARDYASSYISYGNSLIVDPWGKIIAKQDAAEGVNIVDINLDMVTKVRGEIPIL</sequence>
<evidence type="ECO:0000313" key="3">
    <source>
        <dbReference type="EMBL" id="SJZ72078.1"/>
    </source>
</evidence>
<keyword evidence="1 3" id="KW-0378">Hydrolase</keyword>
<dbReference type="CDD" id="cd07572">
    <property type="entry name" value="nit"/>
    <property type="match status" value="1"/>
</dbReference>
<gene>
    <name evidence="3" type="ORF">SAMN02745110_01385</name>
</gene>
<reference evidence="3 4" key="1">
    <citation type="submission" date="2017-02" db="EMBL/GenBank/DDBJ databases">
        <authorList>
            <person name="Peterson S.W."/>
        </authorList>
    </citation>
    <scope>NUCLEOTIDE SEQUENCE [LARGE SCALE GENOMIC DNA]</scope>
    <source>
        <strain evidence="3 4">ATCC 17233</strain>
    </source>
</reference>
<dbReference type="SUPFAM" id="SSF56317">
    <property type="entry name" value="Carbon-nitrogen hydrolase"/>
    <property type="match status" value="1"/>
</dbReference>
<dbReference type="InterPro" id="IPR003010">
    <property type="entry name" value="C-N_Hydrolase"/>
</dbReference>
<dbReference type="OrthoDB" id="9811121at2"/>
<organism evidence="3 4">
    <name type="scientific">Eubacterium ruminantium</name>
    <dbReference type="NCBI Taxonomy" id="42322"/>
    <lineage>
        <taxon>Bacteria</taxon>
        <taxon>Bacillati</taxon>
        <taxon>Bacillota</taxon>
        <taxon>Clostridia</taxon>
        <taxon>Eubacteriales</taxon>
        <taxon>Eubacteriaceae</taxon>
        <taxon>Eubacterium</taxon>
    </lineage>
</organism>
<dbReference type="AlphaFoldDB" id="A0A1T4MZL5"/>
<dbReference type="PANTHER" id="PTHR23088">
    <property type="entry name" value="NITRILASE-RELATED"/>
    <property type="match status" value="1"/>
</dbReference>